<dbReference type="InterPro" id="IPR021979">
    <property type="entry name" value="DUF3584"/>
</dbReference>
<feature type="region of interest" description="Disordered" evidence="1">
    <location>
        <begin position="1219"/>
        <end position="1243"/>
    </location>
</feature>
<dbReference type="Proteomes" id="UP001596506">
    <property type="component" value="Unassembled WGS sequence"/>
</dbReference>
<feature type="region of interest" description="Disordered" evidence="1">
    <location>
        <begin position="825"/>
        <end position="847"/>
    </location>
</feature>
<feature type="compositionally biased region" description="Basic and acidic residues" evidence="1">
    <location>
        <begin position="490"/>
        <end position="520"/>
    </location>
</feature>
<feature type="region of interest" description="Disordered" evidence="1">
    <location>
        <begin position="404"/>
        <end position="520"/>
    </location>
</feature>
<dbReference type="Gene3D" id="1.10.287.1490">
    <property type="match status" value="1"/>
</dbReference>
<evidence type="ECO:0000256" key="1">
    <source>
        <dbReference type="SAM" id="MobiDB-lite"/>
    </source>
</evidence>
<gene>
    <name evidence="2" type="ORF">ACFQQA_11345</name>
</gene>
<feature type="compositionally biased region" description="Basic and acidic residues" evidence="1">
    <location>
        <begin position="631"/>
        <end position="653"/>
    </location>
</feature>
<dbReference type="GO" id="GO:0005524">
    <property type="term" value="F:ATP binding"/>
    <property type="evidence" value="ECO:0007669"/>
    <property type="project" value="UniProtKB-KW"/>
</dbReference>
<reference evidence="3" key="1">
    <citation type="journal article" date="2019" name="Int. J. Syst. Evol. Microbiol.">
        <title>The Global Catalogue of Microorganisms (GCM) 10K type strain sequencing project: providing services to taxonomists for standard genome sequencing and annotation.</title>
        <authorList>
            <consortium name="The Broad Institute Genomics Platform"/>
            <consortium name="The Broad Institute Genome Sequencing Center for Infectious Disease"/>
            <person name="Wu L."/>
            <person name="Ma J."/>
        </authorList>
    </citation>
    <scope>NUCLEOTIDE SEQUENCE [LARGE SCALE GENOMIC DNA]</scope>
    <source>
        <strain evidence="3">CCUG 60559</strain>
    </source>
</reference>
<protein>
    <submittedName>
        <fullName evidence="2">ATP-binding protein</fullName>
    </submittedName>
</protein>
<dbReference type="Pfam" id="PF12128">
    <property type="entry name" value="DUF3584"/>
    <property type="match status" value="1"/>
</dbReference>
<keyword evidence="2" id="KW-0067">ATP-binding</keyword>
<feature type="compositionally biased region" description="Basic and acidic residues" evidence="1">
    <location>
        <begin position="829"/>
        <end position="847"/>
    </location>
</feature>
<feature type="compositionally biased region" description="Polar residues" evidence="1">
    <location>
        <begin position="654"/>
        <end position="671"/>
    </location>
</feature>
<dbReference type="EMBL" id="JBHTBD010000004">
    <property type="protein sequence ID" value="MFC7295320.1"/>
    <property type="molecule type" value="Genomic_DNA"/>
</dbReference>
<feature type="compositionally biased region" description="Basic and acidic residues" evidence="1">
    <location>
        <begin position="421"/>
        <end position="468"/>
    </location>
</feature>
<dbReference type="RefSeq" id="WP_100688336.1">
    <property type="nucleotide sequence ID" value="NZ_JBHTBD010000004.1"/>
</dbReference>
<feature type="region of interest" description="Disordered" evidence="1">
    <location>
        <begin position="631"/>
        <end position="681"/>
    </location>
</feature>
<name>A0ABW2IX52_9GAMM</name>
<organism evidence="2 3">
    <name type="scientific">Marinobacter aromaticivorans</name>
    <dbReference type="NCBI Taxonomy" id="1494078"/>
    <lineage>
        <taxon>Bacteria</taxon>
        <taxon>Pseudomonadati</taxon>
        <taxon>Pseudomonadota</taxon>
        <taxon>Gammaproteobacteria</taxon>
        <taxon>Pseudomonadales</taxon>
        <taxon>Marinobacteraceae</taxon>
        <taxon>Marinobacter</taxon>
    </lineage>
</organism>
<proteinExistence type="predicted"/>
<accession>A0ABW2IX52</accession>
<sequence length="1243" mass="143005">MDSPEPTYGLESIVLHHSFKKFAGRTIRVECRERTHVGGTNGAGKTSVLQLIPAFYGEEPERITNRAGGRDPFIDFYLNTLQSLIIFEYRRSTGLCCAVMYRHPQNKICYRFVEGGLEENFFLPQVKEALMGGATHDVVFDLLRGEGINVSSMIDTIKDYRAVIQRNPKLIKRQPNEIRRLRALSNDFGMGGPDSSMSHIDRLTHVVLNKNRLLSSFKTMICETMFNDIHVNKRPMILHESDLVNDIKSLKAFDGEEEAIRACLVKDGERKALVEQGARIATQLRATLEDLSERRSELQKQADDLQGELKELEDDFRVKDERLGSEVATQRRELSALNDALNTIFQQQEEYEDKGLPELDQELKNLPEYRRKLSEAEEDFKTLTSRVSQLENEHERQIAKIRESFNEEQGERIAAAQKADASLKDAKHSHEQNLSKRTNERTQEIADLKQSRLELRSDMGESRVKLETQIENPRFTDEEQSAIAEAEAALDERKSEERRASQELSEAERKQEQARQDREKALNRLEDAEKSVERIDSEFEQLRQRLTPEKDSWLARLRDADPEWGQTLGKVISSDLLARGDLSPELVESTSRTVMGWSLDLEQLPVPDFAASELEVQAQLEAKDEQRQQAINARKEAEASAKRSSDIHTERSNEVGQVSSRWNLHKQQVESAETALRGEKETAKKALDERLASMRKELSSIVEQLEAFDNETKQRIRAIEDRYSKLIIEIKAQWATKEAELTAASTTAQNRVDQAKEDYERRIKTLNDAHESKLKDEGVDPEEVRRARELKEDLDKTIRKIEQAQDEVHEYRNWRKREWSRVDALQTESSDREKKLESATQKHEDAQQDYRNKVKGLQNKIDESSGRAKKIGKEIDEANLILDKFKGHDSGTQEFPGNAPVLTEQLRNIYQQLEQLREHVLKAIRKAKGVLNRYENTHVYEAWRKLRQYRVDNLADPTDQYTDEFELGETESLRLLLDQDLPHLRYALIDQFNGASGELGDYFDSLKLLASEVKQVSNKLQRSINTDQQIDSISDIQVVLQPRIYEDESWVPLKNFVEHWRNWHLSNRRDIPTAELIEDFHAVVTILRNAKMRHDIESMVDMTLQLRENGRLVIIRNDNDFLNASSTGLTYLAIMAVFIGMTRYLAPDLSTRITWPIDELATLSANNIARLSSMLESHNITMISACPKLDHGLRKFFENKVSVNEGQIHIFGKKQEENQAENSSLFAGVARTSKPVGEEEHVK</sequence>
<comment type="caution">
    <text evidence="2">The sequence shown here is derived from an EMBL/GenBank/DDBJ whole genome shotgun (WGS) entry which is preliminary data.</text>
</comment>
<evidence type="ECO:0000313" key="3">
    <source>
        <dbReference type="Proteomes" id="UP001596506"/>
    </source>
</evidence>
<keyword evidence="2" id="KW-0547">Nucleotide-binding</keyword>
<keyword evidence="3" id="KW-1185">Reference proteome</keyword>
<evidence type="ECO:0000313" key="2">
    <source>
        <dbReference type="EMBL" id="MFC7295320.1"/>
    </source>
</evidence>